<organism evidence="5 6">
    <name type="scientific">Corynebacterium timonense</name>
    <dbReference type="NCBI Taxonomy" id="441500"/>
    <lineage>
        <taxon>Bacteria</taxon>
        <taxon>Bacillati</taxon>
        <taxon>Actinomycetota</taxon>
        <taxon>Actinomycetes</taxon>
        <taxon>Mycobacteriales</taxon>
        <taxon>Corynebacteriaceae</taxon>
        <taxon>Corynebacterium</taxon>
    </lineage>
</organism>
<dbReference type="Gene3D" id="2.20.230.10">
    <property type="entry name" value="Resuscitation-promoting factor rpfb"/>
    <property type="match status" value="1"/>
</dbReference>
<keyword evidence="6" id="KW-1185">Reference proteome</keyword>
<dbReference type="Pfam" id="PF07501">
    <property type="entry name" value="G5"/>
    <property type="match status" value="1"/>
</dbReference>
<dbReference type="InterPro" id="IPR007137">
    <property type="entry name" value="DUF348"/>
</dbReference>
<dbReference type="OrthoDB" id="1404170at2"/>
<dbReference type="EMBL" id="LT629765">
    <property type="protein sequence ID" value="SDS28639.1"/>
    <property type="molecule type" value="Genomic_DNA"/>
</dbReference>
<evidence type="ECO:0000256" key="1">
    <source>
        <dbReference type="ARBA" id="ARBA00010830"/>
    </source>
</evidence>
<dbReference type="CDD" id="cd13925">
    <property type="entry name" value="RPF"/>
    <property type="match status" value="1"/>
</dbReference>
<evidence type="ECO:0000256" key="2">
    <source>
        <dbReference type="ARBA" id="ARBA00022729"/>
    </source>
</evidence>
<dbReference type="Gene3D" id="1.10.530.10">
    <property type="match status" value="1"/>
</dbReference>
<gene>
    <name evidence="5" type="ORF">SAMN04488539_1370</name>
</gene>
<dbReference type="InterPro" id="IPR011098">
    <property type="entry name" value="G5_dom"/>
</dbReference>
<dbReference type="SUPFAM" id="SSF53955">
    <property type="entry name" value="Lysozyme-like"/>
    <property type="match status" value="1"/>
</dbReference>
<comment type="similarity">
    <text evidence="1">Belongs to the transglycosylase family. Rpf subfamily.</text>
</comment>
<dbReference type="Pfam" id="PF06737">
    <property type="entry name" value="Transglycosylas"/>
    <property type="match status" value="1"/>
</dbReference>
<name>A0A1H1R0Z2_9CORY</name>
<dbReference type="RefSeq" id="WP_019194185.1">
    <property type="nucleotide sequence ID" value="NZ_LT629765.1"/>
</dbReference>
<accession>A0A1H1R0Z2</accession>
<reference evidence="5 6" key="1">
    <citation type="submission" date="2016-10" db="EMBL/GenBank/DDBJ databases">
        <authorList>
            <person name="de Groot N.N."/>
        </authorList>
    </citation>
    <scope>NUCLEOTIDE SEQUENCE [LARGE SCALE GENOMIC DNA]</scope>
    <source>
        <strain evidence="5 6">DSM 45434</strain>
    </source>
</reference>
<dbReference type="eggNOG" id="COG3583">
    <property type="taxonomic scope" value="Bacteria"/>
</dbReference>
<evidence type="ECO:0000256" key="3">
    <source>
        <dbReference type="ARBA" id="ARBA00022801"/>
    </source>
</evidence>
<dbReference type="Proteomes" id="UP000182237">
    <property type="component" value="Chromosome I"/>
</dbReference>
<evidence type="ECO:0000313" key="6">
    <source>
        <dbReference type="Proteomes" id="UP000182237"/>
    </source>
</evidence>
<dbReference type="STRING" id="1203190.GCA_000312345_01359"/>
<protein>
    <submittedName>
        <fullName evidence="5">Uncharacterized conserved protein YabE, contains G5 and tandem DUF348 domains</fullName>
    </submittedName>
</protein>
<dbReference type="Pfam" id="PF03990">
    <property type="entry name" value="DUF348"/>
    <property type="match status" value="3"/>
</dbReference>
<dbReference type="PROSITE" id="PS51109">
    <property type="entry name" value="G5"/>
    <property type="match status" value="1"/>
</dbReference>
<sequence>MSAKRINTSTTATRRIVAGSVAGAVIVGGGATAVAAQKAVTVDVNGEATHVRTYAGDVEGVLQAAGVSVGAGDLISPAPGQKVASGDTVSVITAKPVALVVDGAEQQVTSTAATVADLIGEAGMHAAATDVDPQQPVTDGMTIAVTTPKIVSINDGGDVIYTSAAKNTVGELLASRGVTVDSNDRVNVALDAPVEENMDIRIDRVEVVRTVDTVEFDAPATYVDDETLEAGTEEVRTPGQKGQKTVTTRTVTVNGQVESTGQTEEKETRAAKPATIARGTKPTVQTASATATAGAPSAPAVAGGSVWDAIAACESGGNWSINTGNGYYGGLQFNAGTWAAYGGTAYAPTADQATREQQIAIAEKTQAAQGWGAWPACTAKLGLR</sequence>
<evidence type="ECO:0000259" key="4">
    <source>
        <dbReference type="PROSITE" id="PS51109"/>
    </source>
</evidence>
<keyword evidence="2" id="KW-0732">Signal</keyword>
<proteinExistence type="inferred from homology"/>
<dbReference type="SMART" id="SM01208">
    <property type="entry name" value="G5"/>
    <property type="match status" value="1"/>
</dbReference>
<dbReference type="InterPro" id="IPR010618">
    <property type="entry name" value="RPF"/>
</dbReference>
<keyword evidence="3" id="KW-0378">Hydrolase</keyword>
<dbReference type="InterPro" id="IPR023346">
    <property type="entry name" value="Lysozyme-like_dom_sf"/>
</dbReference>
<dbReference type="GO" id="GO:0016787">
    <property type="term" value="F:hydrolase activity"/>
    <property type="evidence" value="ECO:0007669"/>
    <property type="project" value="UniProtKB-KW"/>
</dbReference>
<evidence type="ECO:0000313" key="5">
    <source>
        <dbReference type="EMBL" id="SDS28639.1"/>
    </source>
</evidence>
<dbReference type="AlphaFoldDB" id="A0A1H1R0Z2"/>
<feature type="domain" description="G5" evidence="4">
    <location>
        <begin position="202"/>
        <end position="282"/>
    </location>
</feature>